<protein>
    <submittedName>
        <fullName evidence="10">Nuclear transcription factor Y subunit gamma</fullName>
    </submittedName>
</protein>
<dbReference type="PANTHER" id="PTHR10252">
    <property type="entry name" value="HISTONE-LIKE TRANSCRIPTION FACTOR CCAAT-RELATED"/>
    <property type="match status" value="1"/>
</dbReference>
<reference evidence="11" key="1">
    <citation type="submission" date="2017-01" db="EMBL/GenBank/DDBJ databases">
        <authorList>
            <person name="Wang Y."/>
            <person name="White M."/>
            <person name="Kvist S."/>
            <person name="Moncalvo J.-M."/>
        </authorList>
    </citation>
    <scope>NUCLEOTIDE SEQUENCE [LARGE SCALE GENOMIC DNA]</scope>
    <source>
        <strain evidence="11">COL-18-3</strain>
    </source>
</reference>
<keyword evidence="6" id="KW-0539">Nucleus</keyword>
<keyword evidence="5" id="KW-0804">Transcription</keyword>
<dbReference type="InterPro" id="IPR009072">
    <property type="entry name" value="Histone-fold"/>
</dbReference>
<evidence type="ECO:0000259" key="9">
    <source>
        <dbReference type="Pfam" id="PF00125"/>
    </source>
</evidence>
<dbReference type="GO" id="GO:0000981">
    <property type="term" value="F:DNA-binding transcription factor activity, RNA polymerase II-specific"/>
    <property type="evidence" value="ECO:0007669"/>
    <property type="project" value="TreeGrafter"/>
</dbReference>
<evidence type="ECO:0000256" key="6">
    <source>
        <dbReference type="ARBA" id="ARBA00023242"/>
    </source>
</evidence>
<dbReference type="GO" id="GO:0046982">
    <property type="term" value="F:protein heterodimerization activity"/>
    <property type="evidence" value="ECO:0007669"/>
    <property type="project" value="InterPro"/>
</dbReference>
<evidence type="ECO:0000256" key="4">
    <source>
        <dbReference type="ARBA" id="ARBA00023159"/>
    </source>
</evidence>
<accession>A0A1R1PNI9</accession>
<dbReference type="InterPro" id="IPR050568">
    <property type="entry name" value="Transcr_DNA_Rep_Reg"/>
</dbReference>
<sequence>MISSDVPILFSKACEVLIAEISQRAWTNALENKRKTVQRLDIVTAVAKSEMFDFLIDIIPRDDYVACSKKYKGCKETVDQNLISRILKNYPWGAEYKDILENKQKNKSRAVIATKDIFLDKNHHSLSGGSKPAKQAADYTRTPYLDADRLPRKISNGSDAFFLKNMEAGASIHINPNDTGIAISGIDGCSFEKKFKLDTYEYRKIAADLVEVLDIPTTIFGGYDTQKPCIISNISIGSDMQQHLNGCATDKDGNQEHNKSSDKPLSTNKDENNTHVAKTHEHLNNVVTESSENEDPTSSEFA</sequence>
<evidence type="ECO:0000256" key="1">
    <source>
        <dbReference type="ARBA" id="ARBA00004123"/>
    </source>
</evidence>
<name>A0A1R1PNI9_ZANCU</name>
<evidence type="ECO:0000256" key="8">
    <source>
        <dbReference type="SAM" id="MobiDB-lite"/>
    </source>
</evidence>
<keyword evidence="11" id="KW-1185">Reference proteome</keyword>
<dbReference type="GO" id="GO:0005634">
    <property type="term" value="C:nucleus"/>
    <property type="evidence" value="ECO:0007669"/>
    <property type="project" value="UniProtKB-SubCell"/>
</dbReference>
<proteinExistence type="inferred from homology"/>
<dbReference type="OrthoDB" id="1272441at2759"/>
<gene>
    <name evidence="10" type="ORF">AX774_g3978</name>
</gene>
<feature type="region of interest" description="Disordered" evidence="8">
    <location>
        <begin position="245"/>
        <end position="302"/>
    </location>
</feature>
<organism evidence="10 11">
    <name type="scientific">Zancudomyces culisetae</name>
    <name type="common">Gut fungus</name>
    <name type="synonym">Smittium culisetae</name>
    <dbReference type="NCBI Taxonomy" id="1213189"/>
    <lineage>
        <taxon>Eukaryota</taxon>
        <taxon>Fungi</taxon>
        <taxon>Fungi incertae sedis</taxon>
        <taxon>Zoopagomycota</taxon>
        <taxon>Kickxellomycotina</taxon>
        <taxon>Harpellomycetes</taxon>
        <taxon>Harpellales</taxon>
        <taxon>Legeriomycetaceae</taxon>
        <taxon>Zancudomyces</taxon>
    </lineage>
</organism>
<evidence type="ECO:0000256" key="3">
    <source>
        <dbReference type="ARBA" id="ARBA00023125"/>
    </source>
</evidence>
<dbReference type="CDD" id="cd22908">
    <property type="entry name" value="HFD_NFYC-like"/>
    <property type="match status" value="1"/>
</dbReference>
<dbReference type="PANTHER" id="PTHR10252:SF8">
    <property type="entry name" value="NUCLEAR TRANSCRIPTION FACTOR Y SUBUNIT GAMMA"/>
    <property type="match status" value="1"/>
</dbReference>
<evidence type="ECO:0000313" key="10">
    <source>
        <dbReference type="EMBL" id="OMH82537.1"/>
    </source>
</evidence>
<comment type="subcellular location">
    <subcellularLocation>
        <location evidence="1">Nucleus</location>
    </subcellularLocation>
</comment>
<dbReference type="Pfam" id="PF00125">
    <property type="entry name" value="Histone"/>
    <property type="match status" value="1"/>
</dbReference>
<keyword evidence="3" id="KW-0238">DNA-binding</keyword>
<dbReference type="Proteomes" id="UP000188320">
    <property type="component" value="Unassembled WGS sequence"/>
</dbReference>
<feature type="domain" description="Core Histone H2A/H2B/H3" evidence="9">
    <location>
        <begin position="1"/>
        <end position="46"/>
    </location>
</feature>
<keyword evidence="2" id="KW-0805">Transcription regulation</keyword>
<dbReference type="EMBL" id="LSSK01000640">
    <property type="protein sequence ID" value="OMH82537.1"/>
    <property type="molecule type" value="Genomic_DNA"/>
</dbReference>
<keyword evidence="4" id="KW-0010">Activator</keyword>
<feature type="compositionally biased region" description="Basic and acidic residues" evidence="8">
    <location>
        <begin position="249"/>
        <end position="283"/>
    </location>
</feature>
<feature type="compositionally biased region" description="Acidic residues" evidence="8">
    <location>
        <begin position="291"/>
        <end position="302"/>
    </location>
</feature>
<evidence type="ECO:0000256" key="7">
    <source>
        <dbReference type="ARBA" id="ARBA00038129"/>
    </source>
</evidence>
<dbReference type="GO" id="GO:0000978">
    <property type="term" value="F:RNA polymerase II cis-regulatory region sequence-specific DNA binding"/>
    <property type="evidence" value="ECO:0007669"/>
    <property type="project" value="TreeGrafter"/>
</dbReference>
<dbReference type="InterPro" id="IPR007125">
    <property type="entry name" value="H2A/H2B/H3"/>
</dbReference>
<evidence type="ECO:0000256" key="5">
    <source>
        <dbReference type="ARBA" id="ARBA00023163"/>
    </source>
</evidence>
<dbReference type="SUPFAM" id="SSF47113">
    <property type="entry name" value="Histone-fold"/>
    <property type="match status" value="1"/>
</dbReference>
<evidence type="ECO:0000256" key="2">
    <source>
        <dbReference type="ARBA" id="ARBA00023015"/>
    </source>
</evidence>
<dbReference type="AlphaFoldDB" id="A0A1R1PNI9"/>
<comment type="caution">
    <text evidence="10">The sequence shown here is derived from an EMBL/GenBank/DDBJ whole genome shotgun (WGS) entry which is preliminary data.</text>
</comment>
<dbReference type="Gene3D" id="1.10.20.10">
    <property type="entry name" value="Histone, subunit A"/>
    <property type="match status" value="1"/>
</dbReference>
<comment type="similarity">
    <text evidence="7">Belongs to the NFYC/HAP5 subunit family.</text>
</comment>
<evidence type="ECO:0000313" key="11">
    <source>
        <dbReference type="Proteomes" id="UP000188320"/>
    </source>
</evidence>